<dbReference type="InterPro" id="IPR032779">
    <property type="entry name" value="FliG_M"/>
</dbReference>
<dbReference type="InterPro" id="IPR011002">
    <property type="entry name" value="FliG_a-hlx"/>
</dbReference>
<evidence type="ECO:0000259" key="11">
    <source>
        <dbReference type="Pfam" id="PF14841"/>
    </source>
</evidence>
<evidence type="ECO:0000256" key="9">
    <source>
        <dbReference type="ARBA" id="ARBA00023143"/>
    </source>
</evidence>
<dbReference type="AlphaFoldDB" id="A0A6J6R8E9"/>
<dbReference type="InterPro" id="IPR000090">
    <property type="entry name" value="Flg_Motor_Flig"/>
</dbReference>
<dbReference type="GO" id="GO:0009425">
    <property type="term" value="C:bacterial-type flagellum basal body"/>
    <property type="evidence" value="ECO:0007669"/>
    <property type="project" value="UniProtKB-SubCell"/>
</dbReference>
<evidence type="ECO:0000256" key="7">
    <source>
        <dbReference type="ARBA" id="ARBA00022779"/>
    </source>
</evidence>
<dbReference type="InterPro" id="IPR028263">
    <property type="entry name" value="FliG_N"/>
</dbReference>
<evidence type="ECO:0000256" key="2">
    <source>
        <dbReference type="ARBA" id="ARBA00004413"/>
    </source>
</evidence>
<dbReference type="GO" id="GO:0003774">
    <property type="term" value="F:cytoskeletal motor activity"/>
    <property type="evidence" value="ECO:0007669"/>
    <property type="project" value="InterPro"/>
</dbReference>
<evidence type="ECO:0000256" key="6">
    <source>
        <dbReference type="ARBA" id="ARBA00022500"/>
    </source>
</evidence>
<dbReference type="Pfam" id="PF01706">
    <property type="entry name" value="FliG_C"/>
    <property type="match status" value="1"/>
</dbReference>
<evidence type="ECO:0000256" key="1">
    <source>
        <dbReference type="ARBA" id="ARBA00004117"/>
    </source>
</evidence>
<comment type="subcellular location">
    <subcellularLocation>
        <location evidence="1">Bacterial flagellum basal body</location>
    </subcellularLocation>
    <subcellularLocation>
        <location evidence="2">Cell membrane</location>
        <topology evidence="2">Peripheral membrane protein</topology>
        <orientation evidence="2">Cytoplasmic side</orientation>
    </subcellularLocation>
</comment>
<reference evidence="13" key="1">
    <citation type="submission" date="2020-05" db="EMBL/GenBank/DDBJ databases">
        <authorList>
            <person name="Chiriac C."/>
            <person name="Salcher M."/>
            <person name="Ghai R."/>
            <person name="Kavagutti S V."/>
        </authorList>
    </citation>
    <scope>NUCLEOTIDE SEQUENCE</scope>
</reference>
<proteinExistence type="inferred from homology"/>
<comment type="similarity">
    <text evidence="3">Belongs to the FliG family.</text>
</comment>
<dbReference type="PIRSF" id="PIRSF003161">
    <property type="entry name" value="FliG"/>
    <property type="match status" value="1"/>
</dbReference>
<evidence type="ECO:0000313" key="13">
    <source>
        <dbReference type="EMBL" id="CAB4719306.1"/>
    </source>
</evidence>
<dbReference type="EMBL" id="CAEZYE010000085">
    <property type="protein sequence ID" value="CAB4719306.1"/>
    <property type="molecule type" value="Genomic_DNA"/>
</dbReference>
<feature type="domain" description="Flagellar motor switch protein FliG middle" evidence="11">
    <location>
        <begin position="115"/>
        <end position="185"/>
    </location>
</feature>
<dbReference type="GO" id="GO:0006935">
    <property type="term" value="P:chemotaxis"/>
    <property type="evidence" value="ECO:0007669"/>
    <property type="project" value="UniProtKB-KW"/>
</dbReference>
<dbReference type="PANTHER" id="PTHR30534:SF0">
    <property type="entry name" value="FLAGELLAR MOTOR SWITCH PROTEIN FLIG"/>
    <property type="match status" value="1"/>
</dbReference>
<evidence type="ECO:0000259" key="10">
    <source>
        <dbReference type="Pfam" id="PF01706"/>
    </source>
</evidence>
<dbReference type="PANTHER" id="PTHR30534">
    <property type="entry name" value="FLAGELLAR MOTOR SWITCH PROTEIN FLIG"/>
    <property type="match status" value="1"/>
</dbReference>
<sequence>MDNEGVKKSAILLLSLGSDVAAEVCKYLSPKEVQRIGEEMATIGGISRTEVADILTDFHKLAGERTSIGTDSTEYIKTILTKALGDDKATSVLNRIMKGSDTSGIEGLKWMDAPSVAELIRNEHPQIIATILVHLERDQASDILKCFTDTLRNDTLVRIATLDGIQPGALKELNDVMHTLMSGGNNMKETALGGTRVAAEILNFLGTTLEASVLEGVRVHDPDMAQQILDQMFVFDNILDIDNRGIQLLLREIPGESLITALKGASKELKDIFLQNMSARAREGLIDDMDSKGPVKLSEVEAEQKEILKIVRRLSEEGLIAISGKGEESYV</sequence>
<gene>
    <name evidence="13" type="ORF">UFOPK2655_01216</name>
</gene>
<dbReference type="Gene3D" id="1.10.220.30">
    <property type="match status" value="3"/>
</dbReference>
<feature type="domain" description="Flagellar motor switch protein FliG N-terminal" evidence="12">
    <location>
        <begin position="5"/>
        <end position="103"/>
    </location>
</feature>
<evidence type="ECO:0000256" key="4">
    <source>
        <dbReference type="ARBA" id="ARBA00021870"/>
    </source>
</evidence>
<organism evidence="13">
    <name type="scientific">freshwater metagenome</name>
    <dbReference type="NCBI Taxonomy" id="449393"/>
    <lineage>
        <taxon>unclassified sequences</taxon>
        <taxon>metagenomes</taxon>
        <taxon>ecological metagenomes</taxon>
    </lineage>
</organism>
<evidence type="ECO:0000256" key="3">
    <source>
        <dbReference type="ARBA" id="ARBA00010299"/>
    </source>
</evidence>
<keyword evidence="6" id="KW-0145">Chemotaxis</keyword>
<dbReference type="GO" id="GO:0005886">
    <property type="term" value="C:plasma membrane"/>
    <property type="evidence" value="ECO:0007669"/>
    <property type="project" value="UniProtKB-SubCell"/>
</dbReference>
<keyword evidence="9" id="KW-0975">Bacterial flagellum</keyword>
<keyword evidence="7" id="KW-0283">Flagellar rotation</keyword>
<feature type="domain" description="Flagellar motor switch protein FliG C-terminal" evidence="10">
    <location>
        <begin position="217"/>
        <end position="322"/>
    </location>
</feature>
<name>A0A6J6R8E9_9ZZZZ</name>
<evidence type="ECO:0000256" key="5">
    <source>
        <dbReference type="ARBA" id="ARBA00022475"/>
    </source>
</evidence>
<evidence type="ECO:0000259" key="12">
    <source>
        <dbReference type="Pfam" id="PF14842"/>
    </source>
</evidence>
<dbReference type="GO" id="GO:0071973">
    <property type="term" value="P:bacterial-type flagellum-dependent cell motility"/>
    <property type="evidence" value="ECO:0007669"/>
    <property type="project" value="InterPro"/>
</dbReference>
<dbReference type="PRINTS" id="PR00954">
    <property type="entry name" value="FLGMOTORFLIG"/>
</dbReference>
<evidence type="ECO:0000256" key="8">
    <source>
        <dbReference type="ARBA" id="ARBA00023136"/>
    </source>
</evidence>
<accession>A0A6J6R8E9</accession>
<dbReference type="NCBIfam" id="TIGR00207">
    <property type="entry name" value="fliG"/>
    <property type="match status" value="1"/>
</dbReference>
<dbReference type="SUPFAM" id="SSF48029">
    <property type="entry name" value="FliG"/>
    <property type="match status" value="2"/>
</dbReference>
<dbReference type="InterPro" id="IPR023087">
    <property type="entry name" value="Flg_Motor_Flig_C"/>
</dbReference>
<dbReference type="Pfam" id="PF14842">
    <property type="entry name" value="FliG_N"/>
    <property type="match status" value="1"/>
</dbReference>
<keyword evidence="5" id="KW-1003">Cell membrane</keyword>
<dbReference type="Pfam" id="PF14841">
    <property type="entry name" value="FliG_M"/>
    <property type="match status" value="1"/>
</dbReference>
<keyword evidence="8" id="KW-0472">Membrane</keyword>
<protein>
    <recommendedName>
        <fullName evidence="4">Flagellar motor switch protein FliG</fullName>
    </recommendedName>
</protein>